<keyword evidence="3" id="KW-1133">Transmembrane helix</keyword>
<dbReference type="Proteomes" id="UP000250321">
    <property type="component" value="Unassembled WGS sequence"/>
</dbReference>
<sequence length="703" mass="78099">MASGQVTFQPLAEALAKGHRLALGPMVLAFGPMVLAYLYQGLYNMVSLNSMNCNTTGPIWLFQLWLQVYFPEVRLAHDLFAPNSLIGVNLLSLPLSGLKVEDYFGILYNCEGCSPDKFSVCLDREFPSYLGLKLSSPSPADNGRGAFRRSLWASILLSRDLHLGLSVGTHANYPCGVEVYFPSATGRQLGFTQAIPLPIIESCNMGTSHRAKFKTKVECNVVSADSKKMQTTFNMHIRDANFNSTTHFDTWWKHVTRDWFTSAADIVSAKLFQKWPSTIMDATSCNSVSETGDMDKEISSASPAFPKKKLPLKRNHSTMTGGSSSHGQAAASAKPKVVSRPKSLVIHIGQKTSMTYESSSDEDDEEIAKAPTKRAKKDPVIEDLPDLSSPGHSQEIIGFETKDQFDSPVDNTVIAEINEAVVAALADDHPGKHVSPFNVVEIVKDTTQTPVEVEFALPIQDTTALTTHETSVLQPKKEALPSAAILESLQGMRDYLAAAKAATTSSYNSSLNIEAKATVQTILDKDYADLANEAQHARLCSSIQSLVDAHFFPTEDESTIKGFMKQLAKGIQTYNLHICQEGKEELDKLEEEQKKIEARKSTILAKIDNAFQDSRPHQVELEKFMQQQADFQEKEDDYKTLMSARAELWVNFKTAIQKHLKTCHGPFMTFCIFITRLHLNLKLFLFYLVDELLISTNKFQPLF</sequence>
<feature type="region of interest" description="Disordered" evidence="2">
    <location>
        <begin position="291"/>
        <end position="336"/>
    </location>
</feature>
<protein>
    <recommendedName>
        <fullName evidence="6">Aminotransferase-like plant mobile domain-containing protein</fullName>
    </recommendedName>
</protein>
<evidence type="ECO:0008006" key="6">
    <source>
        <dbReference type="Google" id="ProtNLM"/>
    </source>
</evidence>
<dbReference type="GO" id="GO:0010073">
    <property type="term" value="P:meristem maintenance"/>
    <property type="evidence" value="ECO:0007669"/>
    <property type="project" value="InterPro"/>
</dbReference>
<dbReference type="AlphaFoldDB" id="A0A314ZPR9"/>
<name>A0A314ZPR9_PRUYE</name>
<evidence type="ECO:0000256" key="1">
    <source>
        <dbReference type="SAM" id="Coils"/>
    </source>
</evidence>
<keyword evidence="3" id="KW-0812">Transmembrane</keyword>
<dbReference type="PANTHER" id="PTHR46033:SF65">
    <property type="entry name" value="AMINOTRANSFERASE-LIKE PLANT MOBILE DOMAIN-CONTAINING PROTEIN"/>
    <property type="match status" value="1"/>
</dbReference>
<keyword evidence="5" id="KW-1185">Reference proteome</keyword>
<organism evidence="4 5">
    <name type="scientific">Prunus yedoensis var. nudiflora</name>
    <dbReference type="NCBI Taxonomy" id="2094558"/>
    <lineage>
        <taxon>Eukaryota</taxon>
        <taxon>Viridiplantae</taxon>
        <taxon>Streptophyta</taxon>
        <taxon>Embryophyta</taxon>
        <taxon>Tracheophyta</taxon>
        <taxon>Spermatophyta</taxon>
        <taxon>Magnoliopsida</taxon>
        <taxon>eudicotyledons</taxon>
        <taxon>Gunneridae</taxon>
        <taxon>Pentapetalae</taxon>
        <taxon>rosids</taxon>
        <taxon>fabids</taxon>
        <taxon>Rosales</taxon>
        <taxon>Rosaceae</taxon>
        <taxon>Amygdaloideae</taxon>
        <taxon>Amygdaleae</taxon>
        <taxon>Prunus</taxon>
    </lineage>
</organism>
<reference evidence="4 5" key="1">
    <citation type="submission" date="2018-02" db="EMBL/GenBank/DDBJ databases">
        <title>Draft genome of wild Prunus yedoensis var. nudiflora.</title>
        <authorList>
            <person name="Baek S."/>
            <person name="Kim J.-H."/>
            <person name="Choi K."/>
            <person name="Kim G.-B."/>
            <person name="Cho A."/>
            <person name="Jang H."/>
            <person name="Shin C.-H."/>
            <person name="Yu H.-J."/>
            <person name="Mun J.-H."/>
        </authorList>
    </citation>
    <scope>NUCLEOTIDE SEQUENCE [LARGE SCALE GENOMIC DNA]</scope>
    <source>
        <strain evidence="5">cv. Jeju island</strain>
        <tissue evidence="4">Leaf</tissue>
    </source>
</reference>
<dbReference type="PANTHER" id="PTHR46033">
    <property type="entry name" value="PROTEIN MAIN-LIKE 2"/>
    <property type="match status" value="1"/>
</dbReference>
<feature type="region of interest" description="Disordered" evidence="2">
    <location>
        <begin position="354"/>
        <end position="376"/>
    </location>
</feature>
<comment type="caution">
    <text evidence="4">The sequence shown here is derived from an EMBL/GenBank/DDBJ whole genome shotgun (WGS) entry which is preliminary data.</text>
</comment>
<evidence type="ECO:0000313" key="5">
    <source>
        <dbReference type="Proteomes" id="UP000250321"/>
    </source>
</evidence>
<dbReference type="InterPro" id="IPR044824">
    <property type="entry name" value="MAIN-like"/>
</dbReference>
<gene>
    <name evidence="4" type="ORF">Pyn_32451</name>
</gene>
<keyword evidence="3" id="KW-0472">Membrane</keyword>
<keyword evidence="1" id="KW-0175">Coiled coil</keyword>
<feature type="compositionally biased region" description="Low complexity" evidence="2">
    <location>
        <begin position="317"/>
        <end position="333"/>
    </location>
</feature>
<feature type="compositionally biased region" description="Basic residues" evidence="2">
    <location>
        <begin position="306"/>
        <end position="316"/>
    </location>
</feature>
<feature type="transmembrane region" description="Helical" evidence="3">
    <location>
        <begin position="21"/>
        <end position="39"/>
    </location>
</feature>
<evidence type="ECO:0000256" key="3">
    <source>
        <dbReference type="SAM" id="Phobius"/>
    </source>
</evidence>
<accession>A0A314ZPR9</accession>
<evidence type="ECO:0000313" key="4">
    <source>
        <dbReference type="EMBL" id="PQQ20177.1"/>
    </source>
</evidence>
<feature type="coiled-coil region" evidence="1">
    <location>
        <begin position="579"/>
        <end position="606"/>
    </location>
</feature>
<dbReference type="EMBL" id="PJQY01000041">
    <property type="protein sequence ID" value="PQQ20177.1"/>
    <property type="molecule type" value="Genomic_DNA"/>
</dbReference>
<dbReference type="OrthoDB" id="1258364at2759"/>
<proteinExistence type="predicted"/>
<evidence type="ECO:0000256" key="2">
    <source>
        <dbReference type="SAM" id="MobiDB-lite"/>
    </source>
</evidence>